<dbReference type="PROSITE" id="PS51257">
    <property type="entry name" value="PROKAR_LIPOPROTEIN"/>
    <property type="match status" value="1"/>
</dbReference>
<reference evidence="3" key="1">
    <citation type="journal article" date="2019" name="Int. J. Syst. Evol. Microbiol.">
        <title>The Global Catalogue of Microorganisms (GCM) 10K type strain sequencing project: providing services to taxonomists for standard genome sequencing and annotation.</title>
        <authorList>
            <consortium name="The Broad Institute Genomics Platform"/>
            <consortium name="The Broad Institute Genome Sequencing Center for Infectious Disease"/>
            <person name="Wu L."/>
            <person name="Ma J."/>
        </authorList>
    </citation>
    <scope>NUCLEOTIDE SEQUENCE [LARGE SCALE GENOMIC DNA]</scope>
    <source>
        <strain evidence="3">CGMCC 1.18578</strain>
    </source>
</reference>
<protein>
    <recommendedName>
        <fullName evidence="4">DUF4367 domain-containing protein</fullName>
    </recommendedName>
</protein>
<evidence type="ECO:0000313" key="3">
    <source>
        <dbReference type="Proteomes" id="UP001596108"/>
    </source>
</evidence>
<sequence length="180" mass="20235">MKKVNCIVLLFVAVLLASCSKGNSVNNGNNGKDESAFQGEISVRNAGWGMSAKQVKQSESAELVDTQTFEEEQVTLLEYKDTFQEIPIEIKYVLNKDDKLYEVDISTDVKSTEDYPSVYGSFKDTLLNKFGEPIQDQTDDDGLNWFTLWKNDESTVTLQILGPVTIGYVSNRIVEEQDKL</sequence>
<feature type="signal peptide" evidence="1">
    <location>
        <begin position="1"/>
        <end position="24"/>
    </location>
</feature>
<evidence type="ECO:0000256" key="1">
    <source>
        <dbReference type="SAM" id="SignalP"/>
    </source>
</evidence>
<evidence type="ECO:0000313" key="2">
    <source>
        <dbReference type="EMBL" id="MFC5531614.1"/>
    </source>
</evidence>
<organism evidence="2 3">
    <name type="scientific">Cohnella yongneupensis</name>
    <dbReference type="NCBI Taxonomy" id="425006"/>
    <lineage>
        <taxon>Bacteria</taxon>
        <taxon>Bacillati</taxon>
        <taxon>Bacillota</taxon>
        <taxon>Bacilli</taxon>
        <taxon>Bacillales</taxon>
        <taxon>Paenibacillaceae</taxon>
        <taxon>Cohnella</taxon>
    </lineage>
</organism>
<keyword evidence="1" id="KW-0732">Signal</keyword>
<accession>A0ABW0R2Z3</accession>
<dbReference type="RefSeq" id="WP_378113573.1">
    <property type="nucleotide sequence ID" value="NZ_JBHSNC010000055.1"/>
</dbReference>
<keyword evidence="3" id="KW-1185">Reference proteome</keyword>
<gene>
    <name evidence="2" type="ORF">ACFPQ4_19545</name>
</gene>
<name>A0ABW0R2Z3_9BACL</name>
<evidence type="ECO:0008006" key="4">
    <source>
        <dbReference type="Google" id="ProtNLM"/>
    </source>
</evidence>
<proteinExistence type="predicted"/>
<feature type="chain" id="PRO_5045574567" description="DUF4367 domain-containing protein" evidence="1">
    <location>
        <begin position="25"/>
        <end position="180"/>
    </location>
</feature>
<comment type="caution">
    <text evidence="2">The sequence shown here is derived from an EMBL/GenBank/DDBJ whole genome shotgun (WGS) entry which is preliminary data.</text>
</comment>
<dbReference type="Proteomes" id="UP001596108">
    <property type="component" value="Unassembled WGS sequence"/>
</dbReference>
<dbReference type="EMBL" id="JBHSNC010000055">
    <property type="protein sequence ID" value="MFC5531614.1"/>
    <property type="molecule type" value="Genomic_DNA"/>
</dbReference>